<evidence type="ECO:0008006" key="4">
    <source>
        <dbReference type="Google" id="ProtNLM"/>
    </source>
</evidence>
<reference evidence="3" key="1">
    <citation type="submission" date="2017-04" db="EMBL/GenBank/DDBJ databases">
        <title>Finegoldia magna isolated from orthopedic joint implant-associated infections.</title>
        <authorList>
            <person name="Bjorklund S."/>
            <person name="Bruggemann H."/>
            <person name="Jensen A."/>
            <person name="Hellmark B."/>
            <person name="Soderquist B."/>
        </authorList>
    </citation>
    <scope>NUCLEOTIDE SEQUENCE [LARGE SCALE GENOMIC DNA]</scope>
    <source>
        <strain evidence="3">CCUG 54800</strain>
    </source>
</reference>
<dbReference type="SUPFAM" id="SSF81901">
    <property type="entry name" value="HCP-like"/>
    <property type="match status" value="1"/>
</dbReference>
<evidence type="ECO:0000313" key="3">
    <source>
        <dbReference type="Proteomes" id="UP000215413"/>
    </source>
</evidence>
<feature type="transmembrane region" description="Helical" evidence="1">
    <location>
        <begin position="38"/>
        <end position="62"/>
    </location>
</feature>
<evidence type="ECO:0000313" key="2">
    <source>
        <dbReference type="EMBL" id="OXZ26555.1"/>
    </source>
</evidence>
<dbReference type="RefSeq" id="WP_094206356.1">
    <property type="nucleotide sequence ID" value="NZ_NDYC01000043.1"/>
</dbReference>
<dbReference type="Proteomes" id="UP000215413">
    <property type="component" value="Unassembled WGS sequence"/>
</dbReference>
<proteinExistence type="predicted"/>
<comment type="caution">
    <text evidence="2">The sequence shown here is derived from an EMBL/GenBank/DDBJ whole genome shotgun (WGS) entry which is preliminary data.</text>
</comment>
<evidence type="ECO:0000256" key="1">
    <source>
        <dbReference type="SAM" id="Phobius"/>
    </source>
</evidence>
<keyword evidence="1" id="KW-0812">Transmembrane</keyword>
<gene>
    <name evidence="2" type="ORF">B9N49_08610</name>
</gene>
<protein>
    <recommendedName>
        <fullName evidence="4">Tetratricopeptide repeat protein</fullName>
    </recommendedName>
</protein>
<keyword evidence="1" id="KW-0472">Membrane</keyword>
<accession>A0A233V2C5</accession>
<keyword evidence="1" id="KW-1133">Transmembrane helix</keyword>
<organism evidence="2 3">
    <name type="scientific">Finegoldia magna</name>
    <name type="common">Peptostreptococcus magnus</name>
    <dbReference type="NCBI Taxonomy" id="1260"/>
    <lineage>
        <taxon>Bacteria</taxon>
        <taxon>Bacillati</taxon>
        <taxon>Bacillota</taxon>
        <taxon>Tissierellia</taxon>
        <taxon>Tissierellales</taxon>
        <taxon>Peptoniphilaceae</taxon>
        <taxon>Finegoldia</taxon>
    </lineage>
</organism>
<dbReference type="AlphaFoldDB" id="A0A233V2C5"/>
<dbReference type="EMBL" id="NDYC01000043">
    <property type="protein sequence ID" value="OXZ26555.1"/>
    <property type="molecule type" value="Genomic_DNA"/>
</dbReference>
<name>A0A233V2C5_FINMA</name>
<sequence length="170" mass="20173">MRIKISNSKLIILAILTFLIETIAIVATQNLTGINRIFIIISFTLITTFALFLSYILIQVLYNMIMDRKIAGEIRKYMLDYEQNGNLDKLFQNFKKIKDKPKTDYAKSLYYFNLAIAYVEDHQFQKAREVLQKSTFQKYNQSFNQIFKMLLNDIDKHEKEYNETKKTPEN</sequence>